<protein>
    <submittedName>
        <fullName evidence="1">Plasmid mobilization relaxosome protein MobC</fullName>
    </submittedName>
</protein>
<organism evidence="1 2">
    <name type="scientific">Mucilaginibacter calamicampi</name>
    <dbReference type="NCBI Taxonomy" id="1302352"/>
    <lineage>
        <taxon>Bacteria</taxon>
        <taxon>Pseudomonadati</taxon>
        <taxon>Bacteroidota</taxon>
        <taxon>Sphingobacteriia</taxon>
        <taxon>Sphingobacteriales</taxon>
        <taxon>Sphingobacteriaceae</taxon>
        <taxon>Mucilaginibacter</taxon>
    </lineage>
</organism>
<keyword evidence="2" id="KW-1185">Reference proteome</keyword>
<evidence type="ECO:0000313" key="2">
    <source>
        <dbReference type="Proteomes" id="UP001596958"/>
    </source>
</evidence>
<dbReference type="Proteomes" id="UP001596958">
    <property type="component" value="Unassembled WGS sequence"/>
</dbReference>
<accession>A0ABW2YVX0</accession>
<proteinExistence type="predicted"/>
<reference evidence="2" key="1">
    <citation type="journal article" date="2019" name="Int. J. Syst. Evol. Microbiol.">
        <title>The Global Catalogue of Microorganisms (GCM) 10K type strain sequencing project: providing services to taxonomists for standard genome sequencing and annotation.</title>
        <authorList>
            <consortium name="The Broad Institute Genomics Platform"/>
            <consortium name="The Broad Institute Genome Sequencing Center for Infectious Disease"/>
            <person name="Wu L."/>
            <person name="Ma J."/>
        </authorList>
    </citation>
    <scope>NUCLEOTIDE SEQUENCE [LARGE SCALE GENOMIC DNA]</scope>
    <source>
        <strain evidence="2">CCUG 63418</strain>
    </source>
</reference>
<dbReference type="EMBL" id="JBHTHU010000006">
    <property type="protein sequence ID" value="MFD0750623.1"/>
    <property type="molecule type" value="Genomic_DNA"/>
</dbReference>
<sequence>MDRDLKRTKKSGGENRSTVFRMRLTDKEKEQIQALAKQYGFRNVSKYLRSLITNNKPSSSIDRQTLLLLNAELGKEGSNLNQIARAINTRMKTGEKINFNPDILNQTLTSIHDLTSQLLELLKNVRIRKN</sequence>
<dbReference type="Pfam" id="PF21983">
    <property type="entry name" value="NikA-like"/>
    <property type="match status" value="1"/>
</dbReference>
<name>A0ABW2YVX0_9SPHI</name>
<comment type="caution">
    <text evidence="1">The sequence shown here is derived from an EMBL/GenBank/DDBJ whole genome shotgun (WGS) entry which is preliminary data.</text>
</comment>
<evidence type="ECO:0000313" key="1">
    <source>
        <dbReference type="EMBL" id="MFD0750623.1"/>
    </source>
</evidence>
<dbReference type="RefSeq" id="WP_377100051.1">
    <property type="nucleotide sequence ID" value="NZ_JBHTHU010000006.1"/>
</dbReference>
<dbReference type="InterPro" id="IPR053842">
    <property type="entry name" value="NikA-like"/>
</dbReference>
<gene>
    <name evidence="1" type="primary">mobC</name>
    <name evidence="1" type="ORF">ACFQZS_10745</name>
</gene>